<proteinExistence type="predicted"/>
<gene>
    <name evidence="2" type="ORF">Taro_039017</name>
</gene>
<reference evidence="2" key="1">
    <citation type="submission" date="2017-07" db="EMBL/GenBank/DDBJ databases">
        <title>Taro Niue Genome Assembly and Annotation.</title>
        <authorList>
            <person name="Atibalentja N."/>
            <person name="Keating K."/>
            <person name="Fields C.J."/>
        </authorList>
    </citation>
    <scope>NUCLEOTIDE SEQUENCE</scope>
    <source>
        <strain evidence="2">Niue_2</strain>
        <tissue evidence="2">Leaf</tissue>
    </source>
</reference>
<evidence type="ECO:0000259" key="1">
    <source>
        <dbReference type="Pfam" id="PF17820"/>
    </source>
</evidence>
<comment type="caution">
    <text evidence="2">The sequence shown here is derived from an EMBL/GenBank/DDBJ whole genome shotgun (WGS) entry which is preliminary data.</text>
</comment>
<dbReference type="SUPFAM" id="SSF50156">
    <property type="entry name" value="PDZ domain-like"/>
    <property type="match status" value="1"/>
</dbReference>
<dbReference type="Proteomes" id="UP000652761">
    <property type="component" value="Unassembled WGS sequence"/>
</dbReference>
<dbReference type="OrthoDB" id="4217619at2759"/>
<protein>
    <recommendedName>
        <fullName evidence="1">PDZ domain-containing protein</fullName>
    </recommendedName>
</protein>
<evidence type="ECO:0000313" key="3">
    <source>
        <dbReference type="Proteomes" id="UP000652761"/>
    </source>
</evidence>
<dbReference type="PANTHER" id="PTHR47389:SF4">
    <property type="entry name" value="OS09G0436400 PROTEIN"/>
    <property type="match status" value="1"/>
</dbReference>
<organism evidence="2 3">
    <name type="scientific">Colocasia esculenta</name>
    <name type="common">Wild taro</name>
    <name type="synonym">Arum esculentum</name>
    <dbReference type="NCBI Taxonomy" id="4460"/>
    <lineage>
        <taxon>Eukaryota</taxon>
        <taxon>Viridiplantae</taxon>
        <taxon>Streptophyta</taxon>
        <taxon>Embryophyta</taxon>
        <taxon>Tracheophyta</taxon>
        <taxon>Spermatophyta</taxon>
        <taxon>Magnoliopsida</taxon>
        <taxon>Liliopsida</taxon>
        <taxon>Araceae</taxon>
        <taxon>Aroideae</taxon>
        <taxon>Colocasieae</taxon>
        <taxon>Colocasia</taxon>
    </lineage>
</organism>
<sequence>MGEKTGLATKPGSSKKSPKALLLRSEAAVLPGPVSYKSESWKLALFYSRQKARAPSEVDILTWLLVIDRLDINLLQVMPGSSADSAGILPDDVIIQCGGKAVQSFLEFFEIMWDKSGDPVELVVIRASADNPLCLTMVAVERTPDKFYR</sequence>
<keyword evidence="3" id="KW-1185">Reference proteome</keyword>
<dbReference type="InterPro" id="IPR036034">
    <property type="entry name" value="PDZ_sf"/>
</dbReference>
<accession>A0A843WNX2</accession>
<dbReference type="AlphaFoldDB" id="A0A843WNX2"/>
<feature type="domain" description="PDZ" evidence="1">
    <location>
        <begin position="76"/>
        <end position="126"/>
    </location>
</feature>
<dbReference type="Pfam" id="PF17820">
    <property type="entry name" value="PDZ_6"/>
    <property type="match status" value="1"/>
</dbReference>
<evidence type="ECO:0000313" key="2">
    <source>
        <dbReference type="EMBL" id="MQM06195.1"/>
    </source>
</evidence>
<dbReference type="PANTHER" id="PTHR47389">
    <property type="entry name" value="OS09G0436400 PROTEIN"/>
    <property type="match status" value="1"/>
</dbReference>
<dbReference type="Gene3D" id="2.30.42.10">
    <property type="match status" value="1"/>
</dbReference>
<dbReference type="InterPro" id="IPR041489">
    <property type="entry name" value="PDZ_6"/>
</dbReference>
<name>A0A843WNX2_COLES</name>
<dbReference type="EMBL" id="NMUH01003563">
    <property type="protein sequence ID" value="MQM06195.1"/>
    <property type="molecule type" value="Genomic_DNA"/>
</dbReference>